<name>A0A412WUX3_9BACT</name>
<proteinExistence type="predicted"/>
<gene>
    <name evidence="1" type="ORF">DWW18_18815</name>
</gene>
<accession>A0A412WUX3</accession>
<evidence type="ECO:0000313" key="2">
    <source>
        <dbReference type="Proteomes" id="UP000283589"/>
    </source>
</evidence>
<protein>
    <submittedName>
        <fullName evidence="1">Uncharacterized protein</fullName>
    </submittedName>
</protein>
<comment type="caution">
    <text evidence="1">The sequence shown here is derived from an EMBL/GenBank/DDBJ whole genome shotgun (WGS) entry which is preliminary data.</text>
</comment>
<dbReference type="AlphaFoldDB" id="A0A412WUX3"/>
<evidence type="ECO:0000313" key="1">
    <source>
        <dbReference type="EMBL" id="RGV31079.1"/>
    </source>
</evidence>
<dbReference type="EMBL" id="QRZA01000040">
    <property type="protein sequence ID" value="RGV31079.1"/>
    <property type="molecule type" value="Genomic_DNA"/>
</dbReference>
<sequence>MKRNRYLIIFGIIVFFWSCAESDLRLEEEQLVISELNLLAGKLKVSDLLVENSPEGWKSLPQRFWIMV</sequence>
<dbReference type="Proteomes" id="UP000283589">
    <property type="component" value="Unassembled WGS sequence"/>
</dbReference>
<organism evidence="1 2">
    <name type="scientific">Butyricimonas virosa</name>
    <dbReference type="NCBI Taxonomy" id="544645"/>
    <lineage>
        <taxon>Bacteria</taxon>
        <taxon>Pseudomonadati</taxon>
        <taxon>Bacteroidota</taxon>
        <taxon>Bacteroidia</taxon>
        <taxon>Bacteroidales</taxon>
        <taxon>Odoribacteraceae</taxon>
        <taxon>Butyricimonas</taxon>
    </lineage>
</organism>
<reference evidence="1 2" key="1">
    <citation type="submission" date="2018-08" db="EMBL/GenBank/DDBJ databases">
        <title>A genome reference for cultivated species of the human gut microbiota.</title>
        <authorList>
            <person name="Zou Y."/>
            <person name="Xue W."/>
            <person name="Luo G."/>
        </authorList>
    </citation>
    <scope>NUCLEOTIDE SEQUENCE [LARGE SCALE GENOMIC DNA]</scope>
    <source>
        <strain evidence="1 2">AF14-49</strain>
    </source>
</reference>